<evidence type="ECO:0000259" key="2">
    <source>
        <dbReference type="Pfam" id="PF23771"/>
    </source>
</evidence>
<keyword evidence="4" id="KW-1185">Reference proteome</keyword>
<dbReference type="InterPro" id="IPR016868">
    <property type="entry name" value="Phage_B3_Orf5"/>
</dbReference>
<dbReference type="Pfam" id="PF23771">
    <property type="entry name" value="DUF7168"/>
    <property type="match status" value="1"/>
</dbReference>
<comment type="caution">
    <text evidence="3">The sequence shown here is derived from an EMBL/GenBank/DDBJ whole genome shotgun (WGS) entry which is preliminary data.</text>
</comment>
<evidence type="ECO:0000313" key="4">
    <source>
        <dbReference type="Proteomes" id="UP000237344"/>
    </source>
</evidence>
<protein>
    <submittedName>
        <fullName evidence="3">Uncharacterized protein</fullName>
    </submittedName>
</protein>
<dbReference type="Proteomes" id="UP000237344">
    <property type="component" value="Unassembled WGS sequence"/>
</dbReference>
<feature type="domain" description="DUF7168" evidence="2">
    <location>
        <begin position="62"/>
        <end position="187"/>
    </location>
</feature>
<evidence type="ECO:0000259" key="1">
    <source>
        <dbReference type="Pfam" id="PF10979"/>
    </source>
</evidence>
<feature type="domain" description="DUF2786" evidence="1">
    <location>
        <begin position="6"/>
        <end position="41"/>
    </location>
</feature>
<accession>A0A2S3VZZ5</accession>
<name>A0A2S3VZZ5_9PROT</name>
<dbReference type="EMBL" id="POTC01000031">
    <property type="protein sequence ID" value="POF62191.1"/>
    <property type="molecule type" value="Genomic_DNA"/>
</dbReference>
<dbReference type="Pfam" id="PF10979">
    <property type="entry name" value="DUF2786"/>
    <property type="match status" value="1"/>
</dbReference>
<dbReference type="PIRSF" id="PIRSF028111">
    <property type="entry name" value="UCP028111"/>
    <property type="match status" value="1"/>
</dbReference>
<dbReference type="RefSeq" id="WP_239020092.1">
    <property type="nucleotide sequence ID" value="NZ_NKUE01000024.1"/>
</dbReference>
<dbReference type="InterPro" id="IPR024498">
    <property type="entry name" value="DUF2786"/>
</dbReference>
<proteinExistence type="predicted"/>
<sequence length="226" mass="24860">MSQKNVMARIRKLLALSKSGNPHEAAVALERAQQLMREHAIGEDDLELSGIGAFRSHLPGMAKLRPAQWQGLLAGMICRTFGVRAMFVVGEGAFRFYGRIERAEPAAYTHAVLGRQLREARADFLRNQNKRIKRTTKIARADSFAEGWIYVVRSKAQALSIPATEMQLIETWAARECGKMDTVKTREARDVRGSGGAFMSGAIAGQSAQLHTPMRAGQQPLALGRG</sequence>
<dbReference type="InterPro" id="IPR055592">
    <property type="entry name" value="DUF7168"/>
</dbReference>
<reference evidence="3 4" key="1">
    <citation type="submission" date="2018-01" db="EMBL/GenBank/DDBJ databases">
        <title>Draft Genome Sequence of Komagataeibacter maltaceti LMG 1529, a Vinegar Producing Acetic Acid Bacterium Isolated from Malt Vinegar Brewery Acetifiers.</title>
        <authorList>
            <person name="Zhang Q."/>
            <person name="Hollensteiner J."/>
            <person name="Poehlein A."/>
            <person name="Daniel R."/>
        </authorList>
    </citation>
    <scope>NUCLEOTIDE SEQUENCE [LARGE SCALE GENOMIC DNA]</scope>
    <source>
        <strain evidence="3 4">LMG 1529</strain>
    </source>
</reference>
<evidence type="ECO:0000313" key="3">
    <source>
        <dbReference type="EMBL" id="POF62191.1"/>
    </source>
</evidence>
<gene>
    <name evidence="3" type="ORF">KMAL_22050</name>
</gene>
<organism evidence="3 4">
    <name type="scientific">Novacetimonas maltaceti</name>
    <dbReference type="NCBI Taxonomy" id="1203393"/>
    <lineage>
        <taxon>Bacteria</taxon>
        <taxon>Pseudomonadati</taxon>
        <taxon>Pseudomonadota</taxon>
        <taxon>Alphaproteobacteria</taxon>
        <taxon>Acetobacterales</taxon>
        <taxon>Acetobacteraceae</taxon>
        <taxon>Novacetimonas</taxon>
    </lineage>
</organism>
<dbReference type="AlphaFoldDB" id="A0A2S3VZZ5"/>